<dbReference type="PANTHER" id="PTHR21235:SF2">
    <property type="entry name" value="IMIDAZOLE GLYCEROL PHOSPHATE SYNTHASE HISHF"/>
    <property type="match status" value="1"/>
</dbReference>
<accession>A0A1Y0IGD5</accession>
<evidence type="ECO:0000256" key="8">
    <source>
        <dbReference type="ARBA" id="ARBA00025475"/>
    </source>
</evidence>
<evidence type="ECO:0000313" key="12">
    <source>
        <dbReference type="EMBL" id="ARU59548.1"/>
    </source>
</evidence>
<evidence type="ECO:0000313" key="13">
    <source>
        <dbReference type="Proteomes" id="UP000196027"/>
    </source>
</evidence>
<reference evidence="12 13" key="1">
    <citation type="submission" date="2017-05" db="EMBL/GenBank/DDBJ databases">
        <title>Genomic insights into alkan degradation activity of Oleiphilus messinensis.</title>
        <authorList>
            <person name="Kozyavkin S.A."/>
            <person name="Slesarev A.I."/>
            <person name="Golyshin P.N."/>
            <person name="Korzhenkov A."/>
            <person name="Golyshina O.N."/>
            <person name="Toshchakov S.V."/>
        </authorList>
    </citation>
    <scope>NUCLEOTIDE SEQUENCE [LARGE SCALE GENOMIC DNA]</scope>
    <source>
        <strain evidence="12 13">ME102</strain>
    </source>
</reference>
<dbReference type="AlphaFoldDB" id="A0A1Y0IGD5"/>
<evidence type="ECO:0000256" key="10">
    <source>
        <dbReference type="ARBA" id="ARBA00047838"/>
    </source>
</evidence>
<comment type="subunit">
    <text evidence="3">Heterodimer of HisH and HisF.</text>
</comment>
<dbReference type="Gene3D" id="3.20.20.70">
    <property type="entry name" value="Aldolase class I"/>
    <property type="match status" value="1"/>
</dbReference>
<proteinExistence type="inferred from homology"/>
<name>A0A1Y0IGD5_9GAMM</name>
<dbReference type="GO" id="GO:0000107">
    <property type="term" value="F:imidazoleglycerol-phosphate synthase activity"/>
    <property type="evidence" value="ECO:0007669"/>
    <property type="project" value="InterPro"/>
</dbReference>
<dbReference type="InterPro" id="IPR011060">
    <property type="entry name" value="RibuloseP-bd_barrel"/>
</dbReference>
<dbReference type="Pfam" id="PF00977">
    <property type="entry name" value="His_biosynth"/>
    <property type="match status" value="1"/>
</dbReference>
<keyword evidence="13" id="KW-1185">Reference proteome</keyword>
<organism evidence="12 13">
    <name type="scientific">Oleiphilus messinensis</name>
    <dbReference type="NCBI Taxonomy" id="141451"/>
    <lineage>
        <taxon>Bacteria</taxon>
        <taxon>Pseudomonadati</taxon>
        <taxon>Pseudomonadota</taxon>
        <taxon>Gammaproteobacteria</taxon>
        <taxon>Oceanospirillales</taxon>
        <taxon>Oleiphilaceae</taxon>
        <taxon>Oleiphilus</taxon>
    </lineage>
</organism>
<evidence type="ECO:0000256" key="6">
    <source>
        <dbReference type="ARBA" id="ARBA00023102"/>
    </source>
</evidence>
<dbReference type="CDD" id="cd04731">
    <property type="entry name" value="HisF"/>
    <property type="match status" value="1"/>
</dbReference>
<sequence length="293" mass="32005">MSHSVNKIRVIPRLDVKGRNVVKGVHLEGLRVMGAPEDFAAEYYASGADEIIYMDSVASLYGRNNLHDIVKKAAEKIFIPLTVGGGIRSIEDVQGLLKVGADKVAINTALFKDPELVTRVAERYGSQCMVVSIEAVKAESGRYQCLTDNGRESTGVDVIEWVDKVVELGAGEILLTSVDREGTGTGFDLELVKLIAERVTIPVVACGGAGKANHAIDAIRTGKADAISIASMFHYDAVRKIELRKDISEGNRDFLMKSTSATQHQLRSNIEAMSIRQLKRILKDNHINTRITD</sequence>
<comment type="function">
    <text evidence="8">IGPS catalyzes the conversion of PRFAR and glutamine to IGP, AICAR and glutamate. The HisF subunit catalyzes the cyclization activity that produces IGP and AICAR from PRFAR using the ammonia provided by the HisH subunit.</text>
</comment>
<gene>
    <name evidence="12" type="ORF">OLMES_5568</name>
</gene>
<dbReference type="InterPro" id="IPR050064">
    <property type="entry name" value="IGPS_HisA/HisF"/>
</dbReference>
<evidence type="ECO:0000256" key="4">
    <source>
        <dbReference type="ARBA" id="ARBA00012809"/>
    </source>
</evidence>
<dbReference type="Proteomes" id="UP000196027">
    <property type="component" value="Chromosome"/>
</dbReference>
<keyword evidence="7" id="KW-0456">Lyase</keyword>
<evidence type="ECO:0000256" key="3">
    <source>
        <dbReference type="ARBA" id="ARBA00011152"/>
    </source>
</evidence>
<dbReference type="SUPFAM" id="SSF51366">
    <property type="entry name" value="Ribulose-phoshate binding barrel"/>
    <property type="match status" value="1"/>
</dbReference>
<evidence type="ECO:0000256" key="5">
    <source>
        <dbReference type="ARBA" id="ARBA00022605"/>
    </source>
</evidence>
<keyword evidence="6 11" id="KW-0368">Histidine biosynthesis</keyword>
<evidence type="ECO:0000256" key="1">
    <source>
        <dbReference type="ARBA" id="ARBA00005091"/>
    </source>
</evidence>
<dbReference type="GO" id="GO:0016829">
    <property type="term" value="F:lyase activity"/>
    <property type="evidence" value="ECO:0007669"/>
    <property type="project" value="UniProtKB-KW"/>
</dbReference>
<dbReference type="InterPro" id="IPR013785">
    <property type="entry name" value="Aldolase_TIM"/>
</dbReference>
<protein>
    <recommendedName>
        <fullName evidence="4">imidazole glycerol-phosphate synthase</fullName>
        <ecNumber evidence="4">4.3.2.10</ecNumber>
    </recommendedName>
    <alternativeName>
        <fullName evidence="9">IGP synthase cyclase subunit</fullName>
    </alternativeName>
</protein>
<dbReference type="PANTHER" id="PTHR21235">
    <property type="entry name" value="IMIDAZOLE GLYCEROL PHOSPHATE SYNTHASE SUBUNIT HISF/H IGP SYNTHASE SUBUNIT HISF/H"/>
    <property type="match status" value="1"/>
</dbReference>
<dbReference type="InterPro" id="IPR004651">
    <property type="entry name" value="HisF"/>
</dbReference>
<comment type="similarity">
    <text evidence="2 11">Belongs to the HisA/HisF family.</text>
</comment>
<comment type="catalytic activity">
    <reaction evidence="10">
        <text>5-[(5-phospho-1-deoxy-D-ribulos-1-ylimino)methylamino]-1-(5-phospho-beta-D-ribosyl)imidazole-4-carboxamide + L-glutamine = D-erythro-1-(imidazol-4-yl)glycerol 3-phosphate + 5-amino-1-(5-phospho-beta-D-ribosyl)imidazole-4-carboxamide + L-glutamate + H(+)</text>
        <dbReference type="Rhea" id="RHEA:24793"/>
        <dbReference type="ChEBI" id="CHEBI:15378"/>
        <dbReference type="ChEBI" id="CHEBI:29985"/>
        <dbReference type="ChEBI" id="CHEBI:58278"/>
        <dbReference type="ChEBI" id="CHEBI:58359"/>
        <dbReference type="ChEBI" id="CHEBI:58475"/>
        <dbReference type="ChEBI" id="CHEBI:58525"/>
        <dbReference type="EC" id="4.3.2.10"/>
    </reaction>
</comment>
<comment type="pathway">
    <text evidence="1">Amino-acid biosynthesis; L-histidine biosynthesis; L-histidine from 5-phospho-alpha-D-ribose 1-diphosphate: step 5/9.</text>
</comment>
<dbReference type="UniPathway" id="UPA00031">
    <property type="reaction ID" value="UER00010"/>
</dbReference>
<dbReference type="KEGG" id="ome:OLMES_5568"/>
<evidence type="ECO:0000256" key="9">
    <source>
        <dbReference type="ARBA" id="ARBA00030264"/>
    </source>
</evidence>
<keyword evidence="5 11" id="KW-0028">Amino-acid biosynthesis</keyword>
<dbReference type="GO" id="GO:0000105">
    <property type="term" value="P:L-histidine biosynthetic process"/>
    <property type="evidence" value="ECO:0007669"/>
    <property type="project" value="UniProtKB-UniPathway"/>
</dbReference>
<dbReference type="InterPro" id="IPR006062">
    <property type="entry name" value="His_biosynth"/>
</dbReference>
<dbReference type="EC" id="4.3.2.10" evidence="4"/>
<evidence type="ECO:0000256" key="11">
    <source>
        <dbReference type="RuleBase" id="RU003657"/>
    </source>
</evidence>
<evidence type="ECO:0000256" key="7">
    <source>
        <dbReference type="ARBA" id="ARBA00023239"/>
    </source>
</evidence>
<evidence type="ECO:0000256" key="2">
    <source>
        <dbReference type="ARBA" id="ARBA00009667"/>
    </source>
</evidence>
<dbReference type="EMBL" id="CP021425">
    <property type="protein sequence ID" value="ARU59548.1"/>
    <property type="molecule type" value="Genomic_DNA"/>
</dbReference>